<dbReference type="InterPro" id="IPR003754">
    <property type="entry name" value="4pyrrol_synth_uPrphyn_synth"/>
</dbReference>
<dbReference type="CDD" id="cd06578">
    <property type="entry name" value="HemD"/>
    <property type="match status" value="1"/>
</dbReference>
<dbReference type="Gene3D" id="3.40.50.10090">
    <property type="match status" value="2"/>
</dbReference>
<organism evidence="10">
    <name type="scientific">mine drainage metagenome</name>
    <dbReference type="NCBI Taxonomy" id="410659"/>
    <lineage>
        <taxon>unclassified sequences</taxon>
        <taxon>metagenomes</taxon>
        <taxon>ecological metagenomes</taxon>
    </lineage>
</organism>
<keyword evidence="5" id="KW-0627">Porphyrin biosynthesis</keyword>
<dbReference type="SUPFAM" id="SSF69618">
    <property type="entry name" value="HemD-like"/>
    <property type="match status" value="1"/>
</dbReference>
<keyword evidence="4 10" id="KW-0456">Lyase</keyword>
<proteinExistence type="inferred from homology"/>
<evidence type="ECO:0000256" key="6">
    <source>
        <dbReference type="ARBA" id="ARBA00031702"/>
    </source>
</evidence>
<dbReference type="InterPro" id="IPR039793">
    <property type="entry name" value="UROS/Hem4"/>
</dbReference>
<comment type="caution">
    <text evidence="10">The sequence shown here is derived from an EMBL/GenBank/DDBJ whole genome shotgun (WGS) entry which is preliminary data.</text>
</comment>
<dbReference type="InterPro" id="IPR036108">
    <property type="entry name" value="4pyrrol_syn_uPrphyn_synt_sf"/>
</dbReference>
<comment type="catalytic activity">
    <reaction evidence="8">
        <text>hydroxymethylbilane = uroporphyrinogen III + H2O</text>
        <dbReference type="Rhea" id="RHEA:18965"/>
        <dbReference type="ChEBI" id="CHEBI:15377"/>
        <dbReference type="ChEBI" id="CHEBI:57308"/>
        <dbReference type="ChEBI" id="CHEBI:57845"/>
        <dbReference type="EC" id="4.2.1.75"/>
    </reaction>
</comment>
<name>A0A1J5R176_9ZZZZ</name>
<reference evidence="10" key="1">
    <citation type="submission" date="2016-10" db="EMBL/GenBank/DDBJ databases">
        <title>Sequence of Gallionella enrichment culture.</title>
        <authorList>
            <person name="Poehlein A."/>
            <person name="Muehling M."/>
            <person name="Daniel R."/>
        </authorList>
    </citation>
    <scope>NUCLEOTIDE SEQUENCE</scope>
</reference>
<evidence type="ECO:0000256" key="7">
    <source>
        <dbReference type="ARBA" id="ARBA00032649"/>
    </source>
</evidence>
<gene>
    <name evidence="10" type="primary">hemD_7</name>
    <name evidence="10" type="ORF">GALL_288800</name>
</gene>
<accession>A0A1J5R176</accession>
<feature type="domain" description="Tetrapyrrole biosynthesis uroporphyrinogen III synthase" evidence="9">
    <location>
        <begin position="31"/>
        <end position="247"/>
    </location>
</feature>
<evidence type="ECO:0000256" key="8">
    <source>
        <dbReference type="ARBA" id="ARBA00048617"/>
    </source>
</evidence>
<sequence length="270" mass="28942">MGETALTQESGSRPLSGRRILVTRPAAQARHLAEAIEREGGTAVLFPVLAIHDIEDAAPLAAIAARIENFDLAIFISPNAVTRALTAITAHRPWPAKTRVAAMGRTSERELAHFGLTEVIAPAGRFDSEALLELPEMRAVAGWRVVIFRGDGGRELLGETLTARGATVEYLECYRRGKPSLDAAPLLKLWARGELDAITATSSEGLRNLFEMVGSLGQTWLRTTPLLVPHRRIAEEAARLGLVSVTTTGAGDEGLLAGLTAHFAEAENGR</sequence>
<dbReference type="EMBL" id="MLJW01000338">
    <property type="protein sequence ID" value="OIQ89226.1"/>
    <property type="molecule type" value="Genomic_DNA"/>
</dbReference>
<evidence type="ECO:0000256" key="1">
    <source>
        <dbReference type="ARBA" id="ARBA00004772"/>
    </source>
</evidence>
<dbReference type="PANTHER" id="PTHR38042:SF1">
    <property type="entry name" value="UROPORPHYRINOGEN-III SYNTHASE, CHLOROPLASTIC"/>
    <property type="match status" value="1"/>
</dbReference>
<dbReference type="GO" id="GO:0004852">
    <property type="term" value="F:uroporphyrinogen-III synthase activity"/>
    <property type="evidence" value="ECO:0007669"/>
    <property type="project" value="UniProtKB-EC"/>
</dbReference>
<evidence type="ECO:0000313" key="10">
    <source>
        <dbReference type="EMBL" id="OIQ89226.1"/>
    </source>
</evidence>
<evidence type="ECO:0000256" key="2">
    <source>
        <dbReference type="ARBA" id="ARBA00008133"/>
    </source>
</evidence>
<dbReference type="GO" id="GO:0006780">
    <property type="term" value="P:uroporphyrinogen III biosynthetic process"/>
    <property type="evidence" value="ECO:0007669"/>
    <property type="project" value="InterPro"/>
</dbReference>
<dbReference type="PANTHER" id="PTHR38042">
    <property type="entry name" value="UROPORPHYRINOGEN-III SYNTHASE, CHLOROPLASTIC"/>
    <property type="match status" value="1"/>
</dbReference>
<evidence type="ECO:0000256" key="5">
    <source>
        <dbReference type="ARBA" id="ARBA00023244"/>
    </source>
</evidence>
<evidence type="ECO:0000256" key="3">
    <source>
        <dbReference type="ARBA" id="ARBA00013109"/>
    </source>
</evidence>
<evidence type="ECO:0000259" key="9">
    <source>
        <dbReference type="Pfam" id="PF02602"/>
    </source>
</evidence>
<comment type="pathway">
    <text evidence="1">Porphyrin-containing compound metabolism; protoporphyrin-IX biosynthesis; coproporphyrinogen-III from 5-aminolevulinate: step 3/4.</text>
</comment>
<dbReference type="EC" id="4.2.1.75" evidence="3"/>
<dbReference type="Pfam" id="PF02602">
    <property type="entry name" value="HEM4"/>
    <property type="match status" value="1"/>
</dbReference>
<dbReference type="AlphaFoldDB" id="A0A1J5R176"/>
<protein>
    <recommendedName>
        <fullName evidence="3">uroporphyrinogen-III synthase</fullName>
        <ecNumber evidence="3">4.2.1.75</ecNumber>
    </recommendedName>
    <alternativeName>
        <fullName evidence="7">Hydroxymethylbilane hydrolyase [cyclizing]</fullName>
    </alternativeName>
    <alternativeName>
        <fullName evidence="6">Uroporphyrinogen-III cosynthase</fullName>
    </alternativeName>
</protein>
<comment type="similarity">
    <text evidence="2">Belongs to the uroporphyrinogen-III synthase family.</text>
</comment>
<evidence type="ECO:0000256" key="4">
    <source>
        <dbReference type="ARBA" id="ARBA00023239"/>
    </source>
</evidence>